<dbReference type="STRING" id="1791.GCA_001049355_04447"/>
<dbReference type="Gene3D" id="3.10.450.50">
    <property type="match status" value="1"/>
</dbReference>
<dbReference type="KEGG" id="mauu:NCTC10437_01695"/>
<dbReference type="OrthoDB" id="7207122at2"/>
<keyword evidence="3" id="KW-1185">Reference proteome</keyword>
<name>A0A3S4RKR6_MYCAU</name>
<dbReference type="AlphaFoldDB" id="A0A3S4RKR6"/>
<dbReference type="RefSeq" id="WP_048634286.1">
    <property type="nucleotide sequence ID" value="NZ_CVQQ01000018.1"/>
</dbReference>
<feature type="domain" description="SnoaL-like" evidence="1">
    <location>
        <begin position="11"/>
        <end position="112"/>
    </location>
</feature>
<proteinExistence type="predicted"/>
<organism evidence="2 3">
    <name type="scientific">Mycolicibacterium aurum</name>
    <name type="common">Mycobacterium aurum</name>
    <dbReference type="NCBI Taxonomy" id="1791"/>
    <lineage>
        <taxon>Bacteria</taxon>
        <taxon>Bacillati</taxon>
        <taxon>Actinomycetota</taxon>
        <taxon>Actinomycetes</taxon>
        <taxon>Mycobacteriales</taxon>
        <taxon>Mycobacteriaceae</taxon>
        <taxon>Mycolicibacterium</taxon>
    </lineage>
</organism>
<protein>
    <submittedName>
        <fullName evidence="2">Ketosteroid isomerase-like protein</fullName>
    </submittedName>
</protein>
<sequence length="130" mass="14292">MTDTAIDAVADRLFAAIAGSDLETVSQLFSPGVSVWHSGDSRDNDHRRSVKIIDWFIRTTAGRRYEILDRQLFDGGFVQQHILHADAHSGASIAMRVCIVIKVGTDGLITRVDEYFDPAEMAALMSPAQS</sequence>
<dbReference type="InterPro" id="IPR032710">
    <property type="entry name" value="NTF2-like_dom_sf"/>
</dbReference>
<dbReference type="Proteomes" id="UP000279306">
    <property type="component" value="Chromosome"/>
</dbReference>
<evidence type="ECO:0000313" key="2">
    <source>
        <dbReference type="EMBL" id="VEG52906.1"/>
    </source>
</evidence>
<evidence type="ECO:0000313" key="3">
    <source>
        <dbReference type="Proteomes" id="UP000279306"/>
    </source>
</evidence>
<evidence type="ECO:0000259" key="1">
    <source>
        <dbReference type="Pfam" id="PF12680"/>
    </source>
</evidence>
<keyword evidence="2" id="KW-0413">Isomerase</keyword>
<dbReference type="EMBL" id="LR134356">
    <property type="protein sequence ID" value="VEG52906.1"/>
    <property type="molecule type" value="Genomic_DNA"/>
</dbReference>
<dbReference type="InterPro" id="IPR037401">
    <property type="entry name" value="SnoaL-like"/>
</dbReference>
<accession>A0A3S4RKR6</accession>
<reference evidence="2 3" key="1">
    <citation type="submission" date="2018-12" db="EMBL/GenBank/DDBJ databases">
        <authorList>
            <consortium name="Pathogen Informatics"/>
        </authorList>
    </citation>
    <scope>NUCLEOTIDE SEQUENCE [LARGE SCALE GENOMIC DNA]</scope>
    <source>
        <strain evidence="2 3">NCTC10437</strain>
    </source>
</reference>
<gene>
    <name evidence="2" type="ORF">NCTC10437_01695</name>
</gene>
<dbReference type="GO" id="GO:0016853">
    <property type="term" value="F:isomerase activity"/>
    <property type="evidence" value="ECO:0007669"/>
    <property type="project" value="UniProtKB-KW"/>
</dbReference>
<dbReference type="SUPFAM" id="SSF54427">
    <property type="entry name" value="NTF2-like"/>
    <property type="match status" value="1"/>
</dbReference>
<dbReference type="Pfam" id="PF12680">
    <property type="entry name" value="SnoaL_2"/>
    <property type="match status" value="1"/>
</dbReference>